<dbReference type="AlphaFoldDB" id="A0A4W6C584"/>
<evidence type="ECO:0000313" key="2">
    <source>
        <dbReference type="Ensembl" id="ENSLCAP00010008709.1"/>
    </source>
</evidence>
<name>A0A4W6C584_LATCA</name>
<reference evidence="2" key="3">
    <citation type="submission" date="2025-09" db="UniProtKB">
        <authorList>
            <consortium name="Ensembl"/>
        </authorList>
    </citation>
    <scope>IDENTIFICATION</scope>
</reference>
<protein>
    <submittedName>
        <fullName evidence="2">Uncharacterized protein</fullName>
    </submittedName>
</protein>
<dbReference type="InParanoid" id="A0A4W6C584"/>
<evidence type="ECO:0000256" key="1">
    <source>
        <dbReference type="SAM" id="MobiDB-lite"/>
    </source>
</evidence>
<feature type="compositionally biased region" description="Basic and acidic residues" evidence="1">
    <location>
        <begin position="20"/>
        <end position="31"/>
    </location>
</feature>
<keyword evidence="3" id="KW-1185">Reference proteome</keyword>
<proteinExistence type="predicted"/>
<reference evidence="2" key="2">
    <citation type="submission" date="2025-08" db="UniProtKB">
        <authorList>
            <consortium name="Ensembl"/>
        </authorList>
    </citation>
    <scope>IDENTIFICATION</scope>
</reference>
<reference evidence="3" key="1">
    <citation type="submission" date="2015-09" db="EMBL/GenBank/DDBJ databases">
        <authorList>
            <person name="Sai Rama Sridatta P."/>
        </authorList>
    </citation>
    <scope>NUCLEOTIDE SEQUENCE [LARGE SCALE GENOMIC DNA]</scope>
</reference>
<evidence type="ECO:0000313" key="3">
    <source>
        <dbReference type="Proteomes" id="UP000314980"/>
    </source>
</evidence>
<feature type="compositionally biased region" description="Basic residues" evidence="1">
    <location>
        <begin position="32"/>
        <end position="47"/>
    </location>
</feature>
<feature type="region of interest" description="Disordered" evidence="1">
    <location>
        <begin position="1"/>
        <end position="74"/>
    </location>
</feature>
<sequence>LLQEEEEQAMHQRSCQQQQDGKEAPQRDAASRRKHGWSKSCRGRLQGRRTGGGGWPRGRNHHHQHPQRHNPYYHHPRHLQRPVMSLRPVNVKGNRARGMRAPKNTNQFLMHEKYQMLHMRSDSVGSDSGSSSDSDMELTDMDSYLGVLENARGALLDSPNPHGSTTPPGQILVLHEDSLHLHEDSLRLHKDSLRLQEDSMQYFPSEDDLMQSQNFMQRDFVEFCDILTP</sequence>
<dbReference type="Ensembl" id="ENSLCAT00010008913.1">
    <property type="protein sequence ID" value="ENSLCAP00010008709.1"/>
    <property type="gene ID" value="ENSLCAG00010004199.1"/>
</dbReference>
<dbReference type="Proteomes" id="UP000314980">
    <property type="component" value="Unassembled WGS sequence"/>
</dbReference>
<organism evidence="2 3">
    <name type="scientific">Lates calcarifer</name>
    <name type="common">Barramundi</name>
    <name type="synonym">Holocentrus calcarifer</name>
    <dbReference type="NCBI Taxonomy" id="8187"/>
    <lineage>
        <taxon>Eukaryota</taxon>
        <taxon>Metazoa</taxon>
        <taxon>Chordata</taxon>
        <taxon>Craniata</taxon>
        <taxon>Vertebrata</taxon>
        <taxon>Euteleostomi</taxon>
        <taxon>Actinopterygii</taxon>
        <taxon>Neopterygii</taxon>
        <taxon>Teleostei</taxon>
        <taxon>Neoteleostei</taxon>
        <taxon>Acanthomorphata</taxon>
        <taxon>Carangaria</taxon>
        <taxon>Carangaria incertae sedis</taxon>
        <taxon>Centropomidae</taxon>
        <taxon>Lates</taxon>
    </lineage>
</organism>
<dbReference type="GeneTree" id="ENSGT00620000089227"/>
<accession>A0A4W6C584</accession>
<feature type="compositionally biased region" description="Basic residues" evidence="1">
    <location>
        <begin position="58"/>
        <end position="74"/>
    </location>
</feature>